<dbReference type="Pfam" id="PF08616">
    <property type="entry name" value="SPA"/>
    <property type="match status" value="1"/>
</dbReference>
<evidence type="ECO:0000259" key="2">
    <source>
        <dbReference type="Pfam" id="PF07792"/>
    </source>
</evidence>
<dbReference type="InterPro" id="IPR052809">
    <property type="entry name" value="Actin_polarity_regulatory"/>
</dbReference>
<dbReference type="OrthoDB" id="66409at2759"/>
<gene>
    <name evidence="3" type="ORF">A7U60_g8674</name>
</gene>
<dbReference type="Pfam" id="PF07792">
    <property type="entry name" value="Afi1"/>
    <property type="match status" value="1"/>
</dbReference>
<dbReference type="GO" id="GO:0051666">
    <property type="term" value="P:actin cortical patch localization"/>
    <property type="evidence" value="ECO:0007669"/>
    <property type="project" value="TreeGrafter"/>
</dbReference>
<feature type="region of interest" description="Disordered" evidence="1">
    <location>
        <begin position="547"/>
        <end position="575"/>
    </location>
</feature>
<feature type="compositionally biased region" description="Basic and acidic residues" evidence="1">
    <location>
        <begin position="238"/>
        <end position="247"/>
    </location>
</feature>
<sequence length="860" mass="94691">MGNGSDEHCAFVLLAEFDIDRGAQLTYQFPQPLGTDESLLAHQMLPDGAERQLEDWTIFFLNQTPFNRISPVLALESDLKSGVEDGVEDGSELLYVLNLVRTKHDKTVRRGAVVKAMAICTRHPFIQIFKVRRSPVSSIGPAQLKHRNAQPVLLMALDDYFADPSQECLARLFDAVNAMDMSNAPTLSRDEKLIMRVSERKDIFIEKFTPSTPGPSSQAFQPNSIKKPSQGSNHGHASHRDRDRDTLVTHAGEGGSRSSFDTGTGRAVNQVQSRSRADSLKSHKSAGASEASGPSSLGGSTIWVGEDGMLAFEGLSLGDSKDKDGRGQNHATPQPPQKGRRSMDSNSTSSHVRKEEPPIPVVDMNSRGPKDTHFYTTSIVYCGHTLPTKMPLATFPEEVGDYSLITLIQTFSAATTTVVGPQHPHIHTNGERTHPMILLFNALITNKRIIFLGFQRPAGQVASMVLAACALGSGCGAVLRGFISRAFPYANLTNRDEWEQVPGFIAGVTNPIFKSGGSWDVLCDMTMNSVGIIVHKDIHASCPVGSAASAPPGSGSVIRTGTIRGEPPIGIGGSEEDVGRMSAQINAPPLTAAKSEFSGKADSSDNLFMEDIVNAIQWHFGETLIRARFTEYVQRFVRLAGRYEEEYLGSTKIGYPTASFDPYSQQLGSGLIFPDDVSASRELALNAYRIEGWRRTKMYEYYMVDFQHALQTKPIQGFDVYHQIVRLKTVKNMSDQEAELIMRTLAENVQTYDQVVELLSLLPQYLGGLLPLTFGLFHQQESVRNHTVDLLTTLRMYSIGVQFLQNLNHFHRYAFVRQAHARETKFLRDQNSNNVLLSPPLPNMASWTPSNRSESSLGGS</sequence>
<feature type="compositionally biased region" description="Low complexity" evidence="1">
    <location>
        <begin position="285"/>
        <end position="300"/>
    </location>
</feature>
<feature type="compositionally biased region" description="Polar residues" evidence="1">
    <location>
        <begin position="209"/>
        <end position="235"/>
    </location>
</feature>
<dbReference type="PANTHER" id="PTHR28245:SF1">
    <property type="entry name" value="ARF3-INTERACTING PROTEIN 1"/>
    <property type="match status" value="1"/>
</dbReference>
<proteinExistence type="predicted"/>
<feature type="region of interest" description="Disordered" evidence="1">
    <location>
        <begin position="838"/>
        <end position="860"/>
    </location>
</feature>
<dbReference type="GO" id="GO:0005886">
    <property type="term" value="C:plasma membrane"/>
    <property type="evidence" value="ECO:0007669"/>
    <property type="project" value="TreeGrafter"/>
</dbReference>
<dbReference type="Proteomes" id="UP000757232">
    <property type="component" value="Unassembled WGS sequence"/>
</dbReference>
<feature type="domain" description="Arf3-interacting protein 1 N-terminal" evidence="2">
    <location>
        <begin position="11"/>
        <end position="64"/>
    </location>
</feature>
<dbReference type="AlphaFoldDB" id="A0A9Q5N3W8"/>
<feature type="region of interest" description="Disordered" evidence="1">
    <location>
        <begin position="205"/>
        <end position="300"/>
    </location>
</feature>
<feature type="compositionally biased region" description="Low complexity" evidence="1">
    <location>
        <begin position="547"/>
        <end position="569"/>
    </location>
</feature>
<evidence type="ECO:0000313" key="4">
    <source>
        <dbReference type="Proteomes" id="UP000757232"/>
    </source>
</evidence>
<feature type="compositionally biased region" description="Polar residues" evidence="1">
    <location>
        <begin position="256"/>
        <end position="274"/>
    </location>
</feature>
<evidence type="ECO:0000313" key="3">
    <source>
        <dbReference type="EMBL" id="OCB84003.1"/>
    </source>
</evidence>
<dbReference type="PANTHER" id="PTHR28245">
    <property type="entry name" value="ARF3-INTERACTING PROTEIN 1"/>
    <property type="match status" value="1"/>
</dbReference>
<organism evidence="3 4">
    <name type="scientific">Sanghuangporus baumii</name>
    <name type="common">Phellinus baumii</name>
    <dbReference type="NCBI Taxonomy" id="108892"/>
    <lineage>
        <taxon>Eukaryota</taxon>
        <taxon>Fungi</taxon>
        <taxon>Dikarya</taxon>
        <taxon>Basidiomycota</taxon>
        <taxon>Agaricomycotina</taxon>
        <taxon>Agaricomycetes</taxon>
        <taxon>Hymenochaetales</taxon>
        <taxon>Hymenochaetaceae</taxon>
        <taxon>Sanghuangporus</taxon>
    </lineage>
</organism>
<reference evidence="3" key="1">
    <citation type="submission" date="2016-06" db="EMBL/GenBank/DDBJ databases">
        <title>Draft Genome sequence of the fungus Inonotus baumii.</title>
        <authorList>
            <person name="Zhu H."/>
            <person name="Lin W."/>
        </authorList>
    </citation>
    <scope>NUCLEOTIDE SEQUENCE</scope>
    <source>
        <strain evidence="3">821</strain>
    </source>
</reference>
<feature type="compositionally biased region" description="Polar residues" evidence="1">
    <location>
        <begin position="845"/>
        <end position="860"/>
    </location>
</feature>
<keyword evidence="4" id="KW-1185">Reference proteome</keyword>
<accession>A0A9Q5N3W8</accession>
<protein>
    <submittedName>
        <fullName evidence="3">Spindle pole body interacting protein</fullName>
    </submittedName>
</protein>
<dbReference type="EMBL" id="LNZH02000216">
    <property type="protein sequence ID" value="OCB84003.1"/>
    <property type="molecule type" value="Genomic_DNA"/>
</dbReference>
<comment type="caution">
    <text evidence="3">The sequence shown here is derived from an EMBL/GenBank/DDBJ whole genome shotgun (WGS) entry which is preliminary data.</text>
</comment>
<evidence type="ECO:0000256" key="1">
    <source>
        <dbReference type="SAM" id="MobiDB-lite"/>
    </source>
</evidence>
<name>A0A9Q5N3W8_SANBA</name>
<feature type="region of interest" description="Disordered" evidence="1">
    <location>
        <begin position="315"/>
        <end position="368"/>
    </location>
</feature>
<dbReference type="InterPro" id="IPR012860">
    <property type="entry name" value="Afi1_N"/>
</dbReference>